<dbReference type="AlphaFoldDB" id="A0A4R5PF21"/>
<protein>
    <submittedName>
        <fullName evidence="1">Uncharacterized protein</fullName>
    </submittedName>
</protein>
<comment type="caution">
    <text evidence="1">The sequence shown here is derived from an EMBL/GenBank/DDBJ whole genome shotgun (WGS) entry which is preliminary data.</text>
</comment>
<dbReference type="RefSeq" id="WP_133052592.1">
    <property type="nucleotide sequence ID" value="NZ_MAFQ01000012.1"/>
</dbReference>
<evidence type="ECO:0000313" key="2">
    <source>
        <dbReference type="Proteomes" id="UP000295627"/>
    </source>
</evidence>
<gene>
    <name evidence="1" type="ORF">EJ571_04100</name>
</gene>
<evidence type="ECO:0000313" key="1">
    <source>
        <dbReference type="EMBL" id="TDH24316.1"/>
    </source>
</evidence>
<sequence>MAVDERGQLVAIDLSPQERELIRGGLLEWGGSASYVPFPIEVLGVHDWPEFDCLTSRLRAAIEEILPLSDLDWARVLLLTEICFASSLIGSGLDFPIVTGIPDQEAIATLRSLQRKTGSSYRAGLLFPNGGRPRVSGPA</sequence>
<dbReference type="Proteomes" id="UP000295627">
    <property type="component" value="Unassembled WGS sequence"/>
</dbReference>
<reference evidence="1 2" key="1">
    <citation type="journal article" date="2019" name="Sci. Rep.">
        <title>Extended insight into the Mycobacterium chelonae-abscessus complex through whole genome sequencing of Mycobacterium salmoniphilum outbreak and Mycobacterium salmoniphilum-like strains.</title>
        <authorList>
            <person name="Behra P.R.K."/>
            <person name="Das S."/>
            <person name="Pettersson B.M.F."/>
            <person name="Shirreff L."/>
            <person name="DuCote T."/>
            <person name="Jacobsson K.G."/>
            <person name="Ennis D.G."/>
            <person name="Kirsebom L.A."/>
        </authorList>
    </citation>
    <scope>NUCLEOTIDE SEQUENCE [LARGE SCALE GENOMIC DNA]</scope>
    <source>
        <strain evidence="1 2">DSM 45524</strain>
    </source>
</reference>
<proteinExistence type="predicted"/>
<accession>A0A4R5PF21</accession>
<dbReference type="EMBL" id="RXLR01000008">
    <property type="protein sequence ID" value="TDH24316.1"/>
    <property type="molecule type" value="Genomic_DNA"/>
</dbReference>
<organism evidence="1 2">
    <name type="scientific">Mycobacteroides franklinii</name>
    <dbReference type="NCBI Taxonomy" id="948102"/>
    <lineage>
        <taxon>Bacteria</taxon>
        <taxon>Bacillati</taxon>
        <taxon>Actinomycetota</taxon>
        <taxon>Actinomycetes</taxon>
        <taxon>Mycobacteriales</taxon>
        <taxon>Mycobacteriaceae</taxon>
        <taxon>Mycobacteroides</taxon>
    </lineage>
</organism>
<name>A0A4R5PF21_9MYCO</name>